<dbReference type="GO" id="GO:0046872">
    <property type="term" value="F:metal ion binding"/>
    <property type="evidence" value="ECO:0007669"/>
    <property type="project" value="UniProtKB-KW"/>
</dbReference>
<evidence type="ECO:0000256" key="10">
    <source>
        <dbReference type="ARBA" id="ARBA00030308"/>
    </source>
</evidence>
<feature type="domain" description="Nudix hydrolase" evidence="16">
    <location>
        <begin position="57"/>
        <end position="200"/>
    </location>
</feature>
<evidence type="ECO:0000256" key="7">
    <source>
        <dbReference type="ARBA" id="ARBA00022842"/>
    </source>
</evidence>
<dbReference type="InterPro" id="IPR015797">
    <property type="entry name" value="NUDIX_hydrolase-like_dom_sf"/>
</dbReference>
<dbReference type="Proteomes" id="UP000196027">
    <property type="component" value="Chromosome"/>
</dbReference>
<evidence type="ECO:0000256" key="15">
    <source>
        <dbReference type="SAM" id="MobiDB-lite"/>
    </source>
</evidence>
<dbReference type="KEGG" id="ome:OLMES_0761"/>
<keyword evidence="5 13" id="KW-0479">Metal-binding</keyword>
<dbReference type="Pfam" id="PF00293">
    <property type="entry name" value="NUDIX"/>
    <property type="match status" value="1"/>
</dbReference>
<dbReference type="PANTHER" id="PTHR11839">
    <property type="entry name" value="UDP/ADP-SUGAR PYROPHOSPHATASE"/>
    <property type="match status" value="1"/>
</dbReference>
<dbReference type="EMBL" id="CP021425">
    <property type="protein sequence ID" value="ARU54853.1"/>
    <property type="molecule type" value="Genomic_DNA"/>
</dbReference>
<name>A0A1Y0I627_9GAMM</name>
<feature type="binding site" evidence="13">
    <location>
        <position position="114"/>
    </location>
    <ligand>
        <name>Mg(2+)</name>
        <dbReference type="ChEBI" id="CHEBI:18420"/>
        <label>1</label>
    </ligand>
</feature>
<keyword evidence="7 13" id="KW-0460">Magnesium</keyword>
<comment type="catalytic activity">
    <reaction evidence="12">
        <text>ADP-D-ribose + H2O = D-ribose 5-phosphate + AMP + 2 H(+)</text>
        <dbReference type="Rhea" id="RHEA:10412"/>
        <dbReference type="ChEBI" id="CHEBI:15377"/>
        <dbReference type="ChEBI" id="CHEBI:15378"/>
        <dbReference type="ChEBI" id="CHEBI:57967"/>
        <dbReference type="ChEBI" id="CHEBI:78346"/>
        <dbReference type="ChEBI" id="CHEBI:456215"/>
        <dbReference type="EC" id="3.6.1.13"/>
    </reaction>
</comment>
<evidence type="ECO:0000313" key="18">
    <source>
        <dbReference type="Proteomes" id="UP000196027"/>
    </source>
</evidence>
<feature type="binding site" evidence="13">
    <location>
        <position position="166"/>
    </location>
    <ligand>
        <name>Mg(2+)</name>
        <dbReference type="ChEBI" id="CHEBI:18420"/>
        <label>1</label>
    </ligand>
</feature>
<comment type="similarity">
    <text evidence="2">Belongs to the Nudix hydrolase family. NudF subfamily.</text>
</comment>
<dbReference type="GO" id="GO:0047631">
    <property type="term" value="F:ADP-ribose diphosphatase activity"/>
    <property type="evidence" value="ECO:0007669"/>
    <property type="project" value="UniProtKB-EC"/>
</dbReference>
<evidence type="ECO:0000256" key="8">
    <source>
        <dbReference type="ARBA" id="ARBA00025164"/>
    </source>
</evidence>
<dbReference type="OrthoDB" id="5292471at2"/>
<evidence type="ECO:0000313" key="17">
    <source>
        <dbReference type="EMBL" id="ARU54853.1"/>
    </source>
</evidence>
<dbReference type="PROSITE" id="PS00893">
    <property type="entry name" value="NUDIX_BOX"/>
    <property type="match status" value="1"/>
</dbReference>
<evidence type="ECO:0000259" key="16">
    <source>
        <dbReference type="PROSITE" id="PS51462"/>
    </source>
</evidence>
<evidence type="ECO:0000256" key="4">
    <source>
        <dbReference type="ARBA" id="ARBA00013297"/>
    </source>
</evidence>
<gene>
    <name evidence="17" type="ORF">OLMES_0761</name>
</gene>
<dbReference type="GO" id="GO:0006753">
    <property type="term" value="P:nucleoside phosphate metabolic process"/>
    <property type="evidence" value="ECO:0007669"/>
    <property type="project" value="TreeGrafter"/>
</dbReference>
<protein>
    <recommendedName>
        <fullName evidence="4">ADP-ribose pyrophosphatase</fullName>
        <ecNumber evidence="3">3.6.1.13</ecNumber>
    </recommendedName>
    <alternativeName>
        <fullName evidence="9">ADP-ribose diphosphatase</fullName>
    </alternativeName>
    <alternativeName>
        <fullName evidence="11">ADP-ribose phosphohydrolase</fullName>
    </alternativeName>
    <alternativeName>
        <fullName evidence="10">Adenosine diphosphoribose pyrophosphatase</fullName>
    </alternativeName>
</protein>
<dbReference type="EC" id="3.6.1.13" evidence="3"/>
<dbReference type="InterPro" id="IPR020084">
    <property type="entry name" value="NUDIX_hydrolase_CS"/>
</dbReference>
<evidence type="ECO:0000256" key="9">
    <source>
        <dbReference type="ARBA" id="ARBA00030162"/>
    </source>
</evidence>
<evidence type="ECO:0000256" key="1">
    <source>
        <dbReference type="ARBA" id="ARBA00001946"/>
    </source>
</evidence>
<dbReference type="SUPFAM" id="SSF55811">
    <property type="entry name" value="Nudix"/>
    <property type="match status" value="1"/>
</dbReference>
<dbReference type="GO" id="GO:0005829">
    <property type="term" value="C:cytosol"/>
    <property type="evidence" value="ECO:0007669"/>
    <property type="project" value="TreeGrafter"/>
</dbReference>
<dbReference type="PROSITE" id="PS51462">
    <property type="entry name" value="NUDIX"/>
    <property type="match status" value="1"/>
</dbReference>
<dbReference type="AlphaFoldDB" id="A0A1Y0I627"/>
<dbReference type="GO" id="GO:0019144">
    <property type="term" value="F:ADP-sugar diphosphatase activity"/>
    <property type="evidence" value="ECO:0007669"/>
    <property type="project" value="TreeGrafter"/>
</dbReference>
<feature type="binding site" evidence="13">
    <location>
        <position position="118"/>
    </location>
    <ligand>
        <name>Mg(2+)</name>
        <dbReference type="ChEBI" id="CHEBI:18420"/>
        <label>1</label>
    </ligand>
</feature>
<evidence type="ECO:0000256" key="13">
    <source>
        <dbReference type="PIRSR" id="PIRSR604385-2"/>
    </source>
</evidence>
<evidence type="ECO:0000256" key="2">
    <source>
        <dbReference type="ARBA" id="ARBA00007482"/>
    </source>
</evidence>
<dbReference type="RefSeq" id="WP_087460017.1">
    <property type="nucleotide sequence ID" value="NZ_CP021425.1"/>
</dbReference>
<evidence type="ECO:0000256" key="12">
    <source>
        <dbReference type="ARBA" id="ARBA00049546"/>
    </source>
</evidence>
<organism evidence="17 18">
    <name type="scientific">Oleiphilus messinensis</name>
    <dbReference type="NCBI Taxonomy" id="141451"/>
    <lineage>
        <taxon>Bacteria</taxon>
        <taxon>Pseudomonadati</taxon>
        <taxon>Pseudomonadota</taxon>
        <taxon>Gammaproteobacteria</taxon>
        <taxon>Oceanospirillales</taxon>
        <taxon>Oleiphilaceae</taxon>
        <taxon>Oleiphilus</taxon>
    </lineage>
</organism>
<comment type="cofactor">
    <cofactor evidence="1 13">
        <name>Mg(2+)</name>
        <dbReference type="ChEBI" id="CHEBI:18420"/>
    </cofactor>
</comment>
<evidence type="ECO:0000256" key="3">
    <source>
        <dbReference type="ARBA" id="ARBA00012453"/>
    </source>
</evidence>
<feature type="short sequence motif" description="Nudix box" evidence="14">
    <location>
        <begin position="99"/>
        <end position="121"/>
    </location>
</feature>
<evidence type="ECO:0000256" key="11">
    <source>
        <dbReference type="ARBA" id="ARBA00033056"/>
    </source>
</evidence>
<dbReference type="InterPro" id="IPR004385">
    <property type="entry name" value="NDP_pyrophosphatase"/>
</dbReference>
<dbReference type="InterPro" id="IPR000086">
    <property type="entry name" value="NUDIX_hydrolase_dom"/>
</dbReference>
<comment type="function">
    <text evidence="8">Acts on ADP-mannose and ADP-glucose as well as ADP-ribose. Prevents glycogen biosynthesis. The reaction catalyzed by this enzyme is a limiting step of the gluconeogenic process.</text>
</comment>
<dbReference type="NCBIfam" id="TIGR00052">
    <property type="entry name" value="nudix-type nucleoside diphosphatase, YffH/AdpP family"/>
    <property type="match status" value="1"/>
</dbReference>
<keyword evidence="18" id="KW-1185">Reference proteome</keyword>
<dbReference type="Gene3D" id="3.90.79.10">
    <property type="entry name" value="Nucleoside Triphosphate Pyrophosphohydrolase"/>
    <property type="match status" value="1"/>
</dbReference>
<feature type="compositionally biased region" description="Polar residues" evidence="15">
    <location>
        <begin position="1"/>
        <end position="10"/>
    </location>
</feature>
<dbReference type="CDD" id="cd24155">
    <property type="entry name" value="NUDIX_ADPRase"/>
    <property type="match status" value="1"/>
</dbReference>
<dbReference type="GO" id="GO:0019693">
    <property type="term" value="P:ribose phosphate metabolic process"/>
    <property type="evidence" value="ECO:0007669"/>
    <property type="project" value="TreeGrafter"/>
</dbReference>
<reference evidence="17 18" key="1">
    <citation type="submission" date="2017-05" db="EMBL/GenBank/DDBJ databases">
        <title>Genomic insights into alkan degradation activity of Oleiphilus messinensis.</title>
        <authorList>
            <person name="Kozyavkin S.A."/>
            <person name="Slesarev A.I."/>
            <person name="Golyshin P.N."/>
            <person name="Korzhenkov A."/>
            <person name="Golyshina O.N."/>
            <person name="Toshchakov S.V."/>
        </authorList>
    </citation>
    <scope>NUCLEOTIDE SEQUENCE [LARGE SCALE GENOMIC DNA]</scope>
    <source>
        <strain evidence="17 18">ME102</strain>
    </source>
</reference>
<evidence type="ECO:0000256" key="5">
    <source>
        <dbReference type="ARBA" id="ARBA00022723"/>
    </source>
</evidence>
<evidence type="ECO:0000256" key="14">
    <source>
        <dbReference type="PIRSR" id="PIRSR604385-3"/>
    </source>
</evidence>
<sequence>MTGEKTSVPEQQFGHDDFEETGREPGYQGFFRVDKVTIRHRLFKGGWSPELHREVFVRGNATCALPYDPDTDKVILLEQFRIGALENDASPWLLELIAGMNEIGESSEDVVRREGVEEAGLTLEQLYPVCSYFVSPGGTSEKIDIFCAKVSASAAGGIHGLEAEGEDIKVHVVDREVAYGMVESGLINNAAAIIALQWLQMNHEKLAAQWAR</sequence>
<evidence type="ECO:0000256" key="6">
    <source>
        <dbReference type="ARBA" id="ARBA00022801"/>
    </source>
</evidence>
<feature type="binding site" evidence="13">
    <location>
        <position position="98"/>
    </location>
    <ligand>
        <name>Mg(2+)</name>
        <dbReference type="ChEBI" id="CHEBI:18420"/>
        <label>1</label>
    </ligand>
</feature>
<dbReference type="PANTHER" id="PTHR11839:SF5">
    <property type="entry name" value="ADP-RIBOSE PYROPHOSPHATASE"/>
    <property type="match status" value="1"/>
</dbReference>
<keyword evidence="6 17" id="KW-0378">Hydrolase</keyword>
<feature type="region of interest" description="Disordered" evidence="15">
    <location>
        <begin position="1"/>
        <end position="23"/>
    </location>
</feature>
<proteinExistence type="inferred from homology"/>
<feature type="compositionally biased region" description="Basic and acidic residues" evidence="15">
    <location>
        <begin position="13"/>
        <end position="23"/>
    </location>
</feature>
<accession>A0A1Y0I627</accession>
<dbReference type="NCBIfam" id="NF008003">
    <property type="entry name" value="PRK10729.1"/>
    <property type="match status" value="1"/>
</dbReference>